<dbReference type="PROSITE" id="PS50297">
    <property type="entry name" value="ANK_REP_REGION"/>
    <property type="match status" value="3"/>
</dbReference>
<keyword evidence="1" id="KW-0677">Repeat</keyword>
<dbReference type="OrthoDB" id="72788at2759"/>
<name>A0A9W4IC93_9EURO</name>
<reference evidence="4" key="1">
    <citation type="submission" date="2021-07" db="EMBL/GenBank/DDBJ databases">
        <authorList>
            <person name="Branca A.L. A."/>
        </authorList>
    </citation>
    <scope>NUCLEOTIDE SEQUENCE</scope>
</reference>
<dbReference type="SMART" id="SM00248">
    <property type="entry name" value="ANK"/>
    <property type="match status" value="12"/>
</dbReference>
<evidence type="ECO:0000313" key="5">
    <source>
        <dbReference type="Proteomes" id="UP001152646"/>
    </source>
</evidence>
<dbReference type="Pfam" id="PF00023">
    <property type="entry name" value="Ank"/>
    <property type="match status" value="1"/>
</dbReference>
<dbReference type="PANTHER" id="PTHR24198:SF165">
    <property type="entry name" value="ANKYRIN REPEAT-CONTAINING PROTEIN-RELATED"/>
    <property type="match status" value="1"/>
</dbReference>
<evidence type="ECO:0000256" key="2">
    <source>
        <dbReference type="ARBA" id="ARBA00023043"/>
    </source>
</evidence>
<gene>
    <name evidence="4" type="ORF">PSALAMII_LOCUS975</name>
</gene>
<feature type="repeat" description="ANK" evidence="3">
    <location>
        <begin position="254"/>
        <end position="277"/>
    </location>
</feature>
<evidence type="ECO:0000256" key="3">
    <source>
        <dbReference type="PROSITE-ProRule" id="PRU00023"/>
    </source>
</evidence>
<accession>A0A9W4IC93</accession>
<comment type="caution">
    <text evidence="4">The sequence shown here is derived from an EMBL/GenBank/DDBJ whole genome shotgun (WGS) entry which is preliminary data.</text>
</comment>
<evidence type="ECO:0000256" key="1">
    <source>
        <dbReference type="ARBA" id="ARBA00022737"/>
    </source>
</evidence>
<dbReference type="Proteomes" id="UP001152646">
    <property type="component" value="Unassembled WGS sequence"/>
</dbReference>
<feature type="repeat" description="ANK" evidence="3">
    <location>
        <begin position="50"/>
        <end position="82"/>
    </location>
</feature>
<dbReference type="InterPro" id="IPR036770">
    <property type="entry name" value="Ankyrin_rpt-contain_sf"/>
</dbReference>
<dbReference type="PROSITE" id="PS50088">
    <property type="entry name" value="ANK_REPEAT"/>
    <property type="match status" value="5"/>
</dbReference>
<dbReference type="EMBL" id="CAJVPA010000042">
    <property type="protein sequence ID" value="CAG8259684.1"/>
    <property type="molecule type" value="Genomic_DNA"/>
</dbReference>
<proteinExistence type="predicted"/>
<dbReference type="AlphaFoldDB" id="A0A9W4IC93"/>
<protein>
    <recommendedName>
        <fullName evidence="6">F-box domain-containing protein</fullName>
    </recommendedName>
</protein>
<dbReference type="SUPFAM" id="SSF48403">
    <property type="entry name" value="Ankyrin repeat"/>
    <property type="match status" value="2"/>
</dbReference>
<feature type="repeat" description="ANK" evidence="3">
    <location>
        <begin position="429"/>
        <end position="462"/>
    </location>
</feature>
<dbReference type="PANTHER" id="PTHR24198">
    <property type="entry name" value="ANKYRIN REPEAT AND PROTEIN KINASE DOMAIN-CONTAINING PROTEIN"/>
    <property type="match status" value="1"/>
</dbReference>
<feature type="repeat" description="ANK" evidence="3">
    <location>
        <begin position="397"/>
        <end position="425"/>
    </location>
</feature>
<dbReference type="Gene3D" id="1.25.40.20">
    <property type="entry name" value="Ankyrin repeat-containing domain"/>
    <property type="match status" value="3"/>
</dbReference>
<evidence type="ECO:0008006" key="6">
    <source>
        <dbReference type="Google" id="ProtNLM"/>
    </source>
</evidence>
<feature type="repeat" description="ANK" evidence="3">
    <location>
        <begin position="150"/>
        <end position="182"/>
    </location>
</feature>
<keyword evidence="2 3" id="KW-0040">ANK repeat</keyword>
<sequence>MPNIRDLPNELLLWIVSHLDGSAMSALAKSCKDLDFRLQPSIWRYNIKFQNSNLLHLAVQDDNVDVAAVLLQHNANINAFYRGKTPLMRAFQYSSAAMRELLLSRRELDLNIHNQARETALWYAIHYGNYAMVNRLLEHPKVRVDIKHKHGRTALHLAVFAGRIEFVHLLLSRGSNPDLQDDSGDSPWAWARQINRPVMKMILSNDPDSDLFLETQSSWDAPLPLHQAVAHGSVAAVRRLLRRKDTALDTRDRKGYTPIHLAIECNRPEVVDLLLSHPRANVNCTDKDGNTPLWLSTYSFYYEITERLLAEKDIDVNLIGGRGRFEIPSTSLHHAATRFDTVLLRRLLAVPEIDPNLCVAGHSPISIAASRGCVSTVACLLSMGSVEINGMGIIDLPICQAAARGHHDVVRLLVQQGTRLNINESTIASHDTALCLAARHGDLEMVQTLLLHNQIDVNLRNEYFEDPLMLAVKDGHFSIVNALLANTRVKRFSLKRSFELARDDCIQRAIQNRMEADNSRQTLLRRSPSIKFGDLYS</sequence>
<dbReference type="Pfam" id="PF12796">
    <property type="entry name" value="Ank_2"/>
    <property type="match status" value="3"/>
</dbReference>
<dbReference type="InterPro" id="IPR002110">
    <property type="entry name" value="Ankyrin_rpt"/>
</dbReference>
<evidence type="ECO:0000313" key="4">
    <source>
        <dbReference type="EMBL" id="CAG8259684.1"/>
    </source>
</evidence>
<organism evidence="4 5">
    <name type="scientific">Penicillium salamii</name>
    <dbReference type="NCBI Taxonomy" id="1612424"/>
    <lineage>
        <taxon>Eukaryota</taxon>
        <taxon>Fungi</taxon>
        <taxon>Dikarya</taxon>
        <taxon>Ascomycota</taxon>
        <taxon>Pezizomycotina</taxon>
        <taxon>Eurotiomycetes</taxon>
        <taxon>Eurotiomycetidae</taxon>
        <taxon>Eurotiales</taxon>
        <taxon>Aspergillaceae</taxon>
        <taxon>Penicillium</taxon>
    </lineage>
</organism>